<evidence type="ECO:0000313" key="2">
    <source>
        <dbReference type="EMBL" id="CAA0111843.1"/>
    </source>
</evidence>
<dbReference type="OrthoDB" id="7870527at2"/>
<reference evidence="2 3" key="1">
    <citation type="submission" date="2019-11" db="EMBL/GenBank/DDBJ databases">
        <authorList>
            <person name="Holert J."/>
        </authorList>
    </citation>
    <scope>NUCLEOTIDE SEQUENCE [LARGE SCALE GENOMIC DNA]</scope>
    <source>
        <strain evidence="2">BC5_2</strain>
    </source>
</reference>
<dbReference type="AlphaFoldDB" id="A0A5S9Q2R5"/>
<feature type="region of interest" description="Disordered" evidence="1">
    <location>
        <begin position="80"/>
        <end position="109"/>
    </location>
</feature>
<accession>A0A5S9Q2R5</accession>
<evidence type="ECO:0000313" key="3">
    <source>
        <dbReference type="Proteomes" id="UP000434580"/>
    </source>
</evidence>
<proteinExistence type="predicted"/>
<name>A0A5S9Q2R5_9GAMM</name>
<dbReference type="Proteomes" id="UP000434580">
    <property type="component" value="Unassembled WGS sequence"/>
</dbReference>
<dbReference type="InterPro" id="IPR019289">
    <property type="entry name" value="Phage_tail_E/E"/>
</dbReference>
<evidence type="ECO:0008006" key="4">
    <source>
        <dbReference type="Google" id="ProtNLM"/>
    </source>
</evidence>
<evidence type="ECO:0000256" key="1">
    <source>
        <dbReference type="SAM" id="MobiDB-lite"/>
    </source>
</evidence>
<feature type="compositionally biased region" description="Low complexity" evidence="1">
    <location>
        <begin position="83"/>
        <end position="98"/>
    </location>
</feature>
<sequence length="109" mass="11972">MVKGSETIKLLVPVIHAGETITQLEMRRPTFLDTRTNQQVRGSDIEREATMFSNLCEVAPDVINALDMADYLDLQDTYSGFLSSKRNPPASSSDSSPSTQDGHEPNSQA</sequence>
<protein>
    <recommendedName>
        <fullName evidence="4">Phage tail assembly protein</fullName>
    </recommendedName>
</protein>
<dbReference type="EMBL" id="CACSII010000016">
    <property type="protein sequence ID" value="CAA0111843.1"/>
    <property type="molecule type" value="Genomic_DNA"/>
</dbReference>
<dbReference type="Pfam" id="PF10109">
    <property type="entry name" value="Phage_TAC_7"/>
    <property type="match status" value="1"/>
</dbReference>
<gene>
    <name evidence="2" type="ORF">DPBNPPHM_01530</name>
</gene>
<organism evidence="2 3">
    <name type="scientific">BD1-7 clade bacterium</name>
    <dbReference type="NCBI Taxonomy" id="2029982"/>
    <lineage>
        <taxon>Bacteria</taxon>
        <taxon>Pseudomonadati</taxon>
        <taxon>Pseudomonadota</taxon>
        <taxon>Gammaproteobacteria</taxon>
        <taxon>Cellvibrionales</taxon>
        <taxon>Spongiibacteraceae</taxon>
        <taxon>BD1-7 clade</taxon>
    </lineage>
</organism>